<comment type="caution">
    <text evidence="1">The sequence shown here is derived from an EMBL/GenBank/DDBJ whole genome shotgun (WGS) entry which is preliminary data.</text>
</comment>
<dbReference type="PROSITE" id="PS00787">
    <property type="entry name" value="CHORISMATE_SYNTHASE_1"/>
    <property type="match status" value="1"/>
</dbReference>
<keyword evidence="2" id="KW-1185">Reference proteome</keyword>
<dbReference type="GO" id="GO:0009073">
    <property type="term" value="P:aromatic amino acid family biosynthetic process"/>
    <property type="evidence" value="ECO:0007669"/>
    <property type="project" value="InterPro"/>
</dbReference>
<dbReference type="AlphaFoldDB" id="J0D686"/>
<dbReference type="EMBL" id="AGZS01000001">
    <property type="protein sequence ID" value="EJD65500.1"/>
    <property type="molecule type" value="Genomic_DNA"/>
</dbReference>
<dbReference type="Gene3D" id="3.60.150.10">
    <property type="entry name" value="Chorismate synthase AroC"/>
    <property type="match status" value="1"/>
</dbReference>
<name>J0D686_9BIFI</name>
<organism evidence="1 2">
    <name type="scientific">Scardovia wiggsiae F0424</name>
    <dbReference type="NCBI Taxonomy" id="857290"/>
    <lineage>
        <taxon>Bacteria</taxon>
        <taxon>Bacillati</taxon>
        <taxon>Actinomycetota</taxon>
        <taxon>Actinomycetes</taxon>
        <taxon>Bifidobacteriales</taxon>
        <taxon>Bifidobacteriaceae</taxon>
        <taxon>Scardovia</taxon>
    </lineage>
</organism>
<dbReference type="GO" id="GO:0004107">
    <property type="term" value="F:chorismate synthase activity"/>
    <property type="evidence" value="ECO:0007669"/>
    <property type="project" value="InterPro"/>
</dbReference>
<accession>J0D686</accession>
<dbReference type="InterPro" id="IPR020541">
    <property type="entry name" value="Chorismate_synthase_CS"/>
</dbReference>
<sequence length="43" mass="4451">MLRCRAAGESHGEALAVLIEGMPAGVAENCSTSHVNDMIKSHG</sequence>
<evidence type="ECO:0000313" key="2">
    <source>
        <dbReference type="Proteomes" id="UP000006415"/>
    </source>
</evidence>
<protein>
    <submittedName>
        <fullName evidence="1">Chorismate synthase</fullName>
    </submittedName>
</protein>
<dbReference type="STRING" id="857290.HMPREF9156_00264"/>
<reference evidence="1 2" key="1">
    <citation type="submission" date="2012-01" db="EMBL/GenBank/DDBJ databases">
        <title>The Genome Sequence of Scardovia wiggsiae F0424.</title>
        <authorList>
            <consortium name="The Broad Institute Genome Sequencing Platform"/>
            <person name="Earl A."/>
            <person name="Ward D."/>
            <person name="Feldgarden M."/>
            <person name="Gevers D."/>
            <person name="Izard J."/>
            <person name="Ganesan A."/>
            <person name="Baranova O.V."/>
            <person name="Blanton J.M."/>
            <person name="Tanner A.C."/>
            <person name="Mathney J."/>
            <person name="Dewhirst F.E."/>
            <person name="Young S.K."/>
            <person name="Zeng Q."/>
            <person name="Gargeya S."/>
            <person name="Fitzgerald M."/>
            <person name="Haas B."/>
            <person name="Abouelleil A."/>
            <person name="Alvarado L."/>
            <person name="Arachchi H.M."/>
            <person name="Berlin A."/>
            <person name="Chapman S.B."/>
            <person name="Gearin G."/>
            <person name="Goldberg J."/>
            <person name="Griggs A."/>
            <person name="Gujja S."/>
            <person name="Hansen M."/>
            <person name="Heiman D."/>
            <person name="Howarth C."/>
            <person name="Larimer J."/>
            <person name="Lui A."/>
            <person name="MacDonald P.J.P."/>
            <person name="McCowen C."/>
            <person name="Montmayeur A."/>
            <person name="Murphy C."/>
            <person name="Neiman D."/>
            <person name="Pearson M."/>
            <person name="Priest M."/>
            <person name="Roberts A."/>
            <person name="Saif S."/>
            <person name="Shea T."/>
            <person name="Sisk P."/>
            <person name="Stolte C."/>
            <person name="Sykes S."/>
            <person name="Wortman J."/>
            <person name="Nusbaum C."/>
            <person name="Birren B."/>
        </authorList>
    </citation>
    <scope>NUCLEOTIDE SEQUENCE [LARGE SCALE GENOMIC DNA]</scope>
    <source>
        <strain evidence="1 2">F0424</strain>
    </source>
</reference>
<dbReference type="InterPro" id="IPR035904">
    <property type="entry name" value="Chorismate_synth_AroC_sf"/>
</dbReference>
<dbReference type="GO" id="GO:0009423">
    <property type="term" value="P:chorismate biosynthetic process"/>
    <property type="evidence" value="ECO:0007669"/>
    <property type="project" value="UniProtKB-UniPathway"/>
</dbReference>
<dbReference type="HOGENOM" id="CLU_3239446_0_0_11"/>
<dbReference type="UniPathway" id="UPA00053">
    <property type="reaction ID" value="UER00090"/>
</dbReference>
<dbReference type="SUPFAM" id="SSF103263">
    <property type="entry name" value="Chorismate synthase, AroC"/>
    <property type="match status" value="1"/>
</dbReference>
<proteinExistence type="predicted"/>
<gene>
    <name evidence="1" type="ORF">HMPREF9156_00264</name>
</gene>
<dbReference type="Proteomes" id="UP000006415">
    <property type="component" value="Unassembled WGS sequence"/>
</dbReference>
<evidence type="ECO:0000313" key="1">
    <source>
        <dbReference type="EMBL" id="EJD65500.1"/>
    </source>
</evidence>